<evidence type="ECO:0000313" key="3">
    <source>
        <dbReference type="Proteomes" id="UP001558613"/>
    </source>
</evidence>
<feature type="region of interest" description="Disordered" evidence="1">
    <location>
        <begin position="82"/>
        <end position="110"/>
    </location>
</feature>
<reference evidence="2 3" key="1">
    <citation type="submission" date="2023-09" db="EMBL/GenBank/DDBJ databases">
        <authorList>
            <person name="Wang M."/>
        </authorList>
    </citation>
    <scope>NUCLEOTIDE SEQUENCE [LARGE SCALE GENOMIC DNA]</scope>
    <source>
        <strain evidence="2">GT-2023</strain>
        <tissue evidence="2">Liver</tissue>
    </source>
</reference>
<organism evidence="2 3">
    <name type="scientific">Cirrhinus molitorella</name>
    <name type="common">mud carp</name>
    <dbReference type="NCBI Taxonomy" id="172907"/>
    <lineage>
        <taxon>Eukaryota</taxon>
        <taxon>Metazoa</taxon>
        <taxon>Chordata</taxon>
        <taxon>Craniata</taxon>
        <taxon>Vertebrata</taxon>
        <taxon>Euteleostomi</taxon>
        <taxon>Actinopterygii</taxon>
        <taxon>Neopterygii</taxon>
        <taxon>Teleostei</taxon>
        <taxon>Ostariophysi</taxon>
        <taxon>Cypriniformes</taxon>
        <taxon>Cyprinidae</taxon>
        <taxon>Labeoninae</taxon>
        <taxon>Labeonini</taxon>
        <taxon>Cirrhinus</taxon>
    </lineage>
</organism>
<evidence type="ECO:0000313" key="2">
    <source>
        <dbReference type="EMBL" id="KAL1246894.1"/>
    </source>
</evidence>
<feature type="compositionally biased region" description="Polar residues" evidence="1">
    <location>
        <begin position="83"/>
        <end position="93"/>
    </location>
</feature>
<comment type="caution">
    <text evidence="2">The sequence shown here is derived from an EMBL/GenBank/DDBJ whole genome shotgun (WGS) entry which is preliminary data.</text>
</comment>
<evidence type="ECO:0000256" key="1">
    <source>
        <dbReference type="SAM" id="MobiDB-lite"/>
    </source>
</evidence>
<dbReference type="Proteomes" id="UP001558613">
    <property type="component" value="Unassembled WGS sequence"/>
</dbReference>
<keyword evidence="3" id="KW-1185">Reference proteome</keyword>
<protein>
    <submittedName>
        <fullName evidence="2">Uncharacterized protein</fullName>
    </submittedName>
</protein>
<dbReference type="EMBL" id="JAYMGO010000067">
    <property type="protein sequence ID" value="KAL1246894.1"/>
    <property type="molecule type" value="Genomic_DNA"/>
</dbReference>
<gene>
    <name evidence="2" type="ORF">QQF64_034730</name>
</gene>
<proteinExistence type="predicted"/>
<accession>A0ABR3L557</accession>
<name>A0ABR3L557_9TELE</name>
<feature type="compositionally biased region" description="Basic and acidic residues" evidence="1">
    <location>
        <begin position="94"/>
        <end position="110"/>
    </location>
</feature>
<sequence>MVKAEVCSASHSTPAQPPAPVRCFCPHRHPPAALNPNNCPLSASFTAPRMWEQQITGGEEMTDGHPEDNNYHIFLTAMHDSDASPSTAQWTPTENEKREKERERYALIDA</sequence>